<dbReference type="SMART" id="SM01119">
    <property type="entry name" value="D-ser_dehydrat"/>
    <property type="match status" value="1"/>
</dbReference>
<accession>A0A9P9AWM8</accession>
<dbReference type="Proteomes" id="UP000777438">
    <property type="component" value="Unassembled WGS sequence"/>
</dbReference>
<comment type="cofactor">
    <cofactor evidence="2">
        <name>Zn(2+)</name>
        <dbReference type="ChEBI" id="CHEBI:29105"/>
    </cofactor>
</comment>
<keyword evidence="6" id="KW-0862">Zinc</keyword>
<dbReference type="InterPro" id="IPR026956">
    <property type="entry name" value="D-ser_dehydrat-like_dom"/>
</dbReference>
<dbReference type="GO" id="GO:0008721">
    <property type="term" value="F:D-serine ammonia-lyase activity"/>
    <property type="evidence" value="ECO:0007669"/>
    <property type="project" value="UniProtKB-EC"/>
</dbReference>
<feature type="domain" description="D-serine dehydratase-like" evidence="15">
    <location>
        <begin position="320"/>
        <end position="445"/>
    </location>
</feature>
<evidence type="ECO:0000256" key="12">
    <source>
        <dbReference type="ARBA" id="ARBA00069616"/>
    </source>
</evidence>
<dbReference type="OrthoDB" id="20198at2759"/>
<evidence type="ECO:0000313" key="16">
    <source>
        <dbReference type="EMBL" id="KAH6900617.1"/>
    </source>
</evidence>
<evidence type="ECO:0000256" key="1">
    <source>
        <dbReference type="ARBA" id="ARBA00001933"/>
    </source>
</evidence>
<dbReference type="EC" id="4.3.1.18" evidence="11"/>
<evidence type="ECO:0000256" key="7">
    <source>
        <dbReference type="ARBA" id="ARBA00022898"/>
    </source>
</evidence>
<dbReference type="InterPro" id="IPR051466">
    <property type="entry name" value="D-amino_acid_metab_enzyme"/>
</dbReference>
<gene>
    <name evidence="16" type="ORF">B0T10DRAFT_471169</name>
</gene>
<dbReference type="PANTHER" id="PTHR28004">
    <property type="entry name" value="ZGC:162816-RELATED"/>
    <property type="match status" value="1"/>
</dbReference>
<keyword evidence="17" id="KW-1185">Reference proteome</keyword>
<dbReference type="Gene3D" id="3.20.20.10">
    <property type="entry name" value="Alanine racemase"/>
    <property type="match status" value="1"/>
</dbReference>
<evidence type="ECO:0000256" key="11">
    <source>
        <dbReference type="ARBA" id="ARBA00066349"/>
    </source>
</evidence>
<dbReference type="GO" id="GO:0009636">
    <property type="term" value="P:response to toxic substance"/>
    <property type="evidence" value="ECO:0007669"/>
    <property type="project" value="UniProtKB-KW"/>
</dbReference>
<evidence type="ECO:0000256" key="8">
    <source>
        <dbReference type="ARBA" id="ARBA00023239"/>
    </source>
</evidence>
<dbReference type="PANTHER" id="PTHR28004:SF2">
    <property type="entry name" value="D-SERINE DEHYDRATASE"/>
    <property type="match status" value="1"/>
</dbReference>
<dbReference type="FunFam" id="3.20.20.10:FF:000016">
    <property type="entry name" value="D-serine dehydratase"/>
    <property type="match status" value="1"/>
</dbReference>
<dbReference type="InterPro" id="IPR001608">
    <property type="entry name" value="Ala_racemase_N"/>
</dbReference>
<feature type="compositionally biased region" description="Polar residues" evidence="14">
    <location>
        <begin position="240"/>
        <end position="256"/>
    </location>
</feature>
<dbReference type="InterPro" id="IPR042208">
    <property type="entry name" value="D-ser_dehydrat-like_sf"/>
</dbReference>
<keyword evidence="4" id="KW-0216">Detoxification</keyword>
<protein>
    <recommendedName>
        <fullName evidence="12">D-serine dehydratase</fullName>
        <ecNumber evidence="11">4.3.1.18</ecNumber>
    </recommendedName>
    <alternativeName>
        <fullName evidence="13">D-serine deaminase</fullName>
    </alternativeName>
</protein>
<name>A0A9P9AWM8_9HYPO</name>
<evidence type="ECO:0000256" key="10">
    <source>
        <dbReference type="ARBA" id="ARBA00055764"/>
    </source>
</evidence>
<dbReference type="Gene3D" id="2.40.37.20">
    <property type="entry name" value="D-serine dehydratase-like domain"/>
    <property type="match status" value="1"/>
</dbReference>
<comment type="function">
    <text evidence="10">Catalyzes the conversion of D-serine to pyruvate and ammonia. May play a role in D-serine detoxification.</text>
</comment>
<evidence type="ECO:0000256" key="6">
    <source>
        <dbReference type="ARBA" id="ARBA00022833"/>
    </source>
</evidence>
<evidence type="ECO:0000259" key="15">
    <source>
        <dbReference type="SMART" id="SM01119"/>
    </source>
</evidence>
<evidence type="ECO:0000256" key="9">
    <source>
        <dbReference type="ARBA" id="ARBA00051198"/>
    </source>
</evidence>
<evidence type="ECO:0000256" key="5">
    <source>
        <dbReference type="ARBA" id="ARBA00022723"/>
    </source>
</evidence>
<keyword evidence="5" id="KW-0479">Metal-binding</keyword>
<dbReference type="Pfam" id="PF01168">
    <property type="entry name" value="Ala_racemase_N"/>
    <property type="match status" value="1"/>
</dbReference>
<organism evidence="16 17">
    <name type="scientific">Thelonectria olida</name>
    <dbReference type="NCBI Taxonomy" id="1576542"/>
    <lineage>
        <taxon>Eukaryota</taxon>
        <taxon>Fungi</taxon>
        <taxon>Dikarya</taxon>
        <taxon>Ascomycota</taxon>
        <taxon>Pezizomycotina</taxon>
        <taxon>Sordariomycetes</taxon>
        <taxon>Hypocreomycetidae</taxon>
        <taxon>Hypocreales</taxon>
        <taxon>Nectriaceae</taxon>
        <taxon>Thelonectria</taxon>
    </lineage>
</organism>
<keyword evidence="7" id="KW-0663">Pyridoxal phosphate</keyword>
<reference evidence="16 17" key="1">
    <citation type="journal article" date="2021" name="Nat. Commun.">
        <title>Genetic determinants of endophytism in the Arabidopsis root mycobiome.</title>
        <authorList>
            <person name="Mesny F."/>
            <person name="Miyauchi S."/>
            <person name="Thiergart T."/>
            <person name="Pickel B."/>
            <person name="Atanasova L."/>
            <person name="Karlsson M."/>
            <person name="Huettel B."/>
            <person name="Barry K.W."/>
            <person name="Haridas S."/>
            <person name="Chen C."/>
            <person name="Bauer D."/>
            <person name="Andreopoulos W."/>
            <person name="Pangilinan J."/>
            <person name="LaButti K."/>
            <person name="Riley R."/>
            <person name="Lipzen A."/>
            <person name="Clum A."/>
            <person name="Drula E."/>
            <person name="Henrissat B."/>
            <person name="Kohler A."/>
            <person name="Grigoriev I.V."/>
            <person name="Martin F.M."/>
            <person name="Hacquard S."/>
        </authorList>
    </citation>
    <scope>NUCLEOTIDE SEQUENCE [LARGE SCALE GENOMIC DNA]</scope>
    <source>
        <strain evidence="16 17">MPI-CAGE-CH-0241</strain>
    </source>
</reference>
<keyword evidence="8" id="KW-0456">Lyase</keyword>
<dbReference type="Pfam" id="PF14031">
    <property type="entry name" value="D-ser_dehydrat"/>
    <property type="match status" value="1"/>
</dbReference>
<dbReference type="SUPFAM" id="SSF51419">
    <property type="entry name" value="PLP-binding barrel"/>
    <property type="match status" value="1"/>
</dbReference>
<evidence type="ECO:0000256" key="2">
    <source>
        <dbReference type="ARBA" id="ARBA00001947"/>
    </source>
</evidence>
<comment type="cofactor">
    <cofactor evidence="1">
        <name>pyridoxal 5'-phosphate</name>
        <dbReference type="ChEBI" id="CHEBI:597326"/>
    </cofactor>
</comment>
<feature type="region of interest" description="Disordered" evidence="14">
    <location>
        <begin position="240"/>
        <end position="268"/>
    </location>
</feature>
<comment type="similarity">
    <text evidence="3">Belongs to the DSD1 family.</text>
</comment>
<dbReference type="AlphaFoldDB" id="A0A9P9AWM8"/>
<proteinExistence type="inferred from homology"/>
<dbReference type="EMBL" id="JAGPYM010000001">
    <property type="protein sequence ID" value="KAH6900617.1"/>
    <property type="molecule type" value="Genomic_DNA"/>
</dbReference>
<evidence type="ECO:0000256" key="13">
    <source>
        <dbReference type="ARBA" id="ARBA00075219"/>
    </source>
</evidence>
<evidence type="ECO:0000256" key="4">
    <source>
        <dbReference type="ARBA" id="ARBA00022575"/>
    </source>
</evidence>
<evidence type="ECO:0000313" key="17">
    <source>
        <dbReference type="Proteomes" id="UP000777438"/>
    </source>
</evidence>
<evidence type="ECO:0000256" key="3">
    <source>
        <dbReference type="ARBA" id="ARBA00005323"/>
    </source>
</evidence>
<dbReference type="InterPro" id="IPR029066">
    <property type="entry name" value="PLP-binding_barrel"/>
</dbReference>
<dbReference type="GO" id="GO:0046872">
    <property type="term" value="F:metal ion binding"/>
    <property type="evidence" value="ECO:0007669"/>
    <property type="project" value="UniProtKB-KW"/>
</dbReference>
<evidence type="ECO:0000256" key="14">
    <source>
        <dbReference type="SAM" id="MobiDB-lite"/>
    </source>
</evidence>
<comment type="catalytic activity">
    <reaction evidence="9">
        <text>D-serine = pyruvate + NH4(+)</text>
        <dbReference type="Rhea" id="RHEA:13977"/>
        <dbReference type="ChEBI" id="CHEBI:15361"/>
        <dbReference type="ChEBI" id="CHEBI:28938"/>
        <dbReference type="ChEBI" id="CHEBI:35247"/>
        <dbReference type="EC" id="4.3.1.18"/>
    </reaction>
    <physiologicalReaction direction="left-to-right" evidence="9">
        <dbReference type="Rhea" id="RHEA:13978"/>
    </physiologicalReaction>
</comment>
<comment type="caution">
    <text evidence="16">The sequence shown here is derived from an EMBL/GenBank/DDBJ whole genome shotgun (WGS) entry which is preliminary data.</text>
</comment>
<dbReference type="GO" id="GO:0036088">
    <property type="term" value="P:D-serine catabolic process"/>
    <property type="evidence" value="ECO:0007669"/>
    <property type="project" value="TreeGrafter"/>
</dbReference>
<sequence length="465" mass="50696">MTSSVSKSELKAQFVGKTLHQVPTPSPVLDLAKLELNCELMLQAVERLDLGWRPHIKTHKTIELTRLQVGDAGTSPVNIVVSTILEAENVLPLLKEYQEKGRQVNLLYSFPLFPSAVDRLSHVSTQLGAGGLSLMIDHPDQLPYVTAIHEKSGFTPLVFMKVDMGYQRAGVPPNTPECEVLTAQLLASEENGKCVFHGIYAHAGHSYETREDWKALDHLAIEFKALEEVAHHITAKQPSHPLTLSVGASPTATSLQHPGLDGKSSDGPDGSVSAINVFLRDLKAQGYELEVHAGVYPALDLQQLATHARDTSLLSVSSIAITILTEVASLYPGLGPNKSTEALINAGCLALGREPCADLGAEKGKHYAGWGIIMPWGLNNPAPGANFPAEHGGWQVGKVSQEHGILRWRSEPEDEVPVKVGQRLRIWPNHACVAGAGFDKYFVVDSRRVGYEDEIVDVWPRWNGW</sequence>